<dbReference type="InterPro" id="IPR057023">
    <property type="entry name" value="PTP-SAK"/>
</dbReference>
<dbReference type="EMBL" id="JAASAN010000017">
    <property type="protein sequence ID" value="NIL29044.1"/>
    <property type="molecule type" value="Genomic_DNA"/>
</dbReference>
<dbReference type="InterPro" id="IPR050561">
    <property type="entry name" value="PTP"/>
</dbReference>
<protein>
    <submittedName>
        <fullName evidence="3">Phosphatase</fullName>
    </submittedName>
</protein>
<dbReference type="InterPro" id="IPR000387">
    <property type="entry name" value="Tyr_Pase_dom"/>
</dbReference>
<evidence type="ECO:0000259" key="2">
    <source>
        <dbReference type="PROSITE" id="PS50056"/>
    </source>
</evidence>
<comment type="caution">
    <text evidence="3">The sequence shown here is derived from an EMBL/GenBank/DDBJ whole genome shotgun (WGS) entry which is preliminary data.</text>
</comment>
<feature type="domain" description="Tyrosine specific protein phosphatases" evidence="2">
    <location>
        <begin position="90"/>
        <end position="161"/>
    </location>
</feature>
<dbReference type="GO" id="GO:0016791">
    <property type="term" value="F:phosphatase activity"/>
    <property type="evidence" value="ECO:0007669"/>
    <property type="project" value="UniProtKB-ARBA"/>
</dbReference>
<evidence type="ECO:0000313" key="3">
    <source>
        <dbReference type="EMBL" id="NIL29044.1"/>
    </source>
</evidence>
<keyword evidence="1" id="KW-0378">Hydrolase</keyword>
<dbReference type="PROSITE" id="PS50056">
    <property type="entry name" value="TYR_PHOSPHATASE_2"/>
    <property type="match status" value="1"/>
</dbReference>
<dbReference type="Pfam" id="PF22784">
    <property type="entry name" value="PTP-SAK"/>
    <property type="match status" value="1"/>
</dbReference>
<dbReference type="InterPro" id="IPR003595">
    <property type="entry name" value="Tyr_Pase_cat"/>
</dbReference>
<dbReference type="InterPro" id="IPR016130">
    <property type="entry name" value="Tyr_Pase_AS"/>
</dbReference>
<name>A0AA90Y706_9GAMM</name>
<dbReference type="PROSITE" id="PS00383">
    <property type="entry name" value="TYR_PHOSPHATASE_1"/>
    <property type="match status" value="1"/>
</dbReference>
<gene>
    <name evidence="3" type="ORF">HB980_21190</name>
</gene>
<evidence type="ECO:0000313" key="4">
    <source>
        <dbReference type="Proteomes" id="UP000698240"/>
    </source>
</evidence>
<proteinExistence type="predicted"/>
<evidence type="ECO:0000256" key="1">
    <source>
        <dbReference type="ARBA" id="ARBA00022801"/>
    </source>
</evidence>
<dbReference type="PANTHER" id="PTHR23339">
    <property type="entry name" value="TYROSINE SPECIFIC PROTEIN PHOSPHATASE AND DUAL SPECIFICITY PROTEIN PHOSPHATASE"/>
    <property type="match status" value="1"/>
</dbReference>
<dbReference type="SUPFAM" id="SSF52799">
    <property type="entry name" value="(Phosphotyrosine protein) phosphatases II"/>
    <property type="match status" value="1"/>
</dbReference>
<dbReference type="AlphaFoldDB" id="A0AA90Y706"/>
<reference evidence="3" key="1">
    <citation type="submission" date="2020-03" db="EMBL/GenBank/DDBJ databases">
        <authorList>
            <person name="Kislichkina A."/>
            <person name="Dentovskaya S."/>
            <person name="Shaikhutdinov R."/>
            <person name="Ivanov S."/>
            <person name="Sizova A."/>
            <person name="Solomentsev V."/>
            <person name="Bogun A."/>
        </authorList>
    </citation>
    <scope>NUCLEOTIDE SEQUENCE</scope>
    <source>
        <strain evidence="3">SCPM-O-B-8025</strain>
    </source>
</reference>
<accession>A0AA90Y706</accession>
<sequence>MEFLSMIHPFDILTLDNGAKLIFTPCPGTKGVSIVDSLKSLKEAGAQAVITMMTMAELTEKQVDTLPSLCAELSLDWYHLPVEDSCAPEEPFAQAFAQQKAILLGLVESGATMVIHCHGGSGRTGMMAAILMLELGYAPAQVKSQIQLIRPKSLTSPVQVNYLVKQYAYE</sequence>
<dbReference type="Gene3D" id="3.90.190.10">
    <property type="entry name" value="Protein tyrosine phosphatase superfamily"/>
    <property type="match status" value="1"/>
</dbReference>
<organism evidence="3 4">
    <name type="scientific">Yersinia massiliensis</name>
    <dbReference type="NCBI Taxonomy" id="419257"/>
    <lineage>
        <taxon>Bacteria</taxon>
        <taxon>Pseudomonadati</taxon>
        <taxon>Pseudomonadota</taxon>
        <taxon>Gammaproteobacteria</taxon>
        <taxon>Enterobacterales</taxon>
        <taxon>Yersiniaceae</taxon>
        <taxon>Yersinia</taxon>
    </lineage>
</organism>
<dbReference type="Proteomes" id="UP000698240">
    <property type="component" value="Unassembled WGS sequence"/>
</dbReference>
<dbReference type="SMART" id="SM00404">
    <property type="entry name" value="PTPc_motif"/>
    <property type="match status" value="1"/>
</dbReference>
<dbReference type="InterPro" id="IPR029021">
    <property type="entry name" value="Prot-tyrosine_phosphatase-like"/>
</dbReference>